<dbReference type="STRING" id="1666912.Ga0058931_1808"/>
<proteinExistence type="predicted"/>
<sequence length="424" mass="48277">MYTLESFDGIDGENLSDINFNFVNAAPEVEKMGITKSAFRYTRDWKTRFILECDDVSIALENFDNAISFGSSFLEGKFLCLSQTYSSDDRTILKFGPTSEPLLFGRPCQVKEACAVILNGPLVFFNQRGLEWEANGVNYKYQPFSSVQSQIKDKESISGKVIPTGLLTARFEEKYAVDYSSAWKEIWRASKVLTFASGNGVGVGHVECRGDETEHFWLLGFSKFDRFPRPSNWFDIEMENEFGFFAKAYHEFLDSEPSNLPLTYSSDFYRASNSSRDTSLSLALISSFSALEILVHHILREHAKWSADLLQRGKFADRARACAAFIKLQSDPLEQAIGLKEFSYQNNGIDGFTILSEARNSIIHSEKKSFARNGFELVELWVMCQWLVEVFTFYLVGYRGKMADRRRLTGWRGEGTKEVPIKLP</sequence>
<gene>
    <name evidence="1" type="ORF">Ga0058931_1808</name>
    <name evidence="2" type="ORF">HLUCCA05_04330</name>
</gene>
<reference evidence="2 3" key="1">
    <citation type="submission" date="2015-09" db="EMBL/GenBank/DDBJ databases">
        <title>Identification and resolution of microdiversity through metagenomic sequencing of parallel consortia.</title>
        <authorList>
            <person name="Nelson W.C."/>
            <person name="Romine M.F."/>
            <person name="Lindemann S.R."/>
        </authorList>
    </citation>
    <scope>NUCLEOTIDE SEQUENCE [LARGE SCALE GENOMIC DNA]</scope>
    <source>
        <strain evidence="2">HL-91</strain>
    </source>
</reference>
<dbReference type="AlphaFoldDB" id="A0A0P7W7K1"/>
<comment type="caution">
    <text evidence="2">The sequence shown here is derived from an EMBL/GenBank/DDBJ whole genome shotgun (WGS) entry which is preliminary data.</text>
</comment>
<dbReference type="EMBL" id="LJSG01000002">
    <property type="protein sequence ID" value="KPP95906.1"/>
    <property type="molecule type" value="Genomic_DNA"/>
</dbReference>
<evidence type="ECO:0000313" key="4">
    <source>
        <dbReference type="Proteomes" id="UP000182045"/>
    </source>
</evidence>
<name>A0A0P7W7K1_9RHOB</name>
<evidence type="ECO:0008006" key="5">
    <source>
        <dbReference type="Google" id="ProtNLM"/>
    </source>
</evidence>
<protein>
    <recommendedName>
        <fullName evidence="5">ApeA N-terminal domain-containing protein</fullName>
    </recommendedName>
</protein>
<dbReference type="OrthoDB" id="7836471at2"/>
<evidence type="ECO:0000313" key="1">
    <source>
        <dbReference type="EMBL" id="CUX81513.1"/>
    </source>
</evidence>
<reference evidence="1 4" key="2">
    <citation type="submission" date="2016-01" db="EMBL/GenBank/DDBJ databases">
        <authorList>
            <person name="Varghese N."/>
        </authorList>
    </citation>
    <scope>NUCLEOTIDE SEQUENCE [LARGE SCALE GENOMIC DNA]</scope>
    <source>
        <strain evidence="1 4">HL-91</strain>
    </source>
</reference>
<dbReference type="EMBL" id="FBYC01000004">
    <property type="protein sequence ID" value="CUX81513.1"/>
    <property type="molecule type" value="Genomic_DNA"/>
</dbReference>
<dbReference type="Proteomes" id="UP000182045">
    <property type="component" value="Unassembled WGS sequence"/>
</dbReference>
<evidence type="ECO:0000313" key="3">
    <source>
        <dbReference type="Proteomes" id="UP000050413"/>
    </source>
</evidence>
<dbReference type="Proteomes" id="UP000050413">
    <property type="component" value="Unassembled WGS sequence"/>
</dbReference>
<evidence type="ECO:0000313" key="2">
    <source>
        <dbReference type="EMBL" id="KPP95906.1"/>
    </source>
</evidence>
<dbReference type="RefSeq" id="WP_141655918.1">
    <property type="nucleotide sequence ID" value="NZ_FBYC01000004.1"/>
</dbReference>
<organism evidence="2 3">
    <name type="scientific">Roseibaca calidilacus</name>
    <dbReference type="NCBI Taxonomy" id="1666912"/>
    <lineage>
        <taxon>Bacteria</taxon>
        <taxon>Pseudomonadati</taxon>
        <taxon>Pseudomonadota</taxon>
        <taxon>Alphaproteobacteria</taxon>
        <taxon>Rhodobacterales</taxon>
        <taxon>Paracoccaceae</taxon>
        <taxon>Roseinatronobacter</taxon>
    </lineage>
</organism>
<keyword evidence="4" id="KW-1185">Reference proteome</keyword>
<accession>A0A0P7W7K1</accession>